<gene>
    <name evidence="10" type="ORF">OTI717_LOCUS43740</name>
</gene>
<dbReference type="InterPro" id="IPR050288">
    <property type="entry name" value="Cellulose_deg_GH3"/>
</dbReference>
<dbReference type="InterPro" id="IPR036962">
    <property type="entry name" value="Glyco_hydro_3_N_sf"/>
</dbReference>
<evidence type="ECO:0000256" key="7">
    <source>
        <dbReference type="ARBA" id="ARBA00022801"/>
    </source>
</evidence>
<dbReference type="PANTHER" id="PTHR42715">
    <property type="entry name" value="BETA-GLUCOSIDASE"/>
    <property type="match status" value="1"/>
</dbReference>
<dbReference type="GO" id="GO:0005576">
    <property type="term" value="C:extracellular region"/>
    <property type="evidence" value="ECO:0007669"/>
    <property type="project" value="UniProtKB-SubCell"/>
</dbReference>
<comment type="caution">
    <text evidence="10">The sequence shown here is derived from an EMBL/GenBank/DDBJ whole genome shotgun (WGS) entry which is preliminary data.</text>
</comment>
<evidence type="ECO:0000256" key="3">
    <source>
        <dbReference type="ARBA" id="ARBA00005336"/>
    </source>
</evidence>
<evidence type="ECO:0000256" key="2">
    <source>
        <dbReference type="ARBA" id="ARBA00004613"/>
    </source>
</evidence>
<dbReference type="Proteomes" id="UP000663823">
    <property type="component" value="Unassembled WGS sequence"/>
</dbReference>
<feature type="non-terminal residue" evidence="10">
    <location>
        <position position="1"/>
    </location>
</feature>
<feature type="domain" description="Glycoside hydrolase family 3 N-terminal" evidence="9">
    <location>
        <begin position="1"/>
        <end position="97"/>
    </location>
</feature>
<organism evidence="10 11">
    <name type="scientific">Rotaria sordida</name>
    <dbReference type="NCBI Taxonomy" id="392033"/>
    <lineage>
        <taxon>Eukaryota</taxon>
        <taxon>Metazoa</taxon>
        <taxon>Spiralia</taxon>
        <taxon>Gnathifera</taxon>
        <taxon>Rotifera</taxon>
        <taxon>Eurotatoria</taxon>
        <taxon>Bdelloidea</taxon>
        <taxon>Philodinida</taxon>
        <taxon>Philodinidae</taxon>
        <taxon>Rotaria</taxon>
    </lineage>
</organism>
<feature type="non-terminal residue" evidence="10">
    <location>
        <position position="136"/>
    </location>
</feature>
<dbReference type="Pfam" id="PF00933">
    <property type="entry name" value="Glyco_hydro_3"/>
    <property type="match status" value="1"/>
</dbReference>
<evidence type="ECO:0000256" key="1">
    <source>
        <dbReference type="ARBA" id="ARBA00000448"/>
    </source>
</evidence>
<evidence type="ECO:0000256" key="8">
    <source>
        <dbReference type="ARBA" id="ARBA00024983"/>
    </source>
</evidence>
<dbReference type="EMBL" id="CAJOAX010065816">
    <property type="protein sequence ID" value="CAF4357342.1"/>
    <property type="molecule type" value="Genomic_DNA"/>
</dbReference>
<name>A0A820LCX7_9BILA</name>
<keyword evidence="6" id="KW-0732">Signal</keyword>
<evidence type="ECO:0000313" key="10">
    <source>
        <dbReference type="EMBL" id="CAF4357342.1"/>
    </source>
</evidence>
<accession>A0A820LCX7</accession>
<evidence type="ECO:0000256" key="5">
    <source>
        <dbReference type="ARBA" id="ARBA00022525"/>
    </source>
</evidence>
<dbReference type="InterPro" id="IPR001764">
    <property type="entry name" value="Glyco_hydro_3_N"/>
</dbReference>
<keyword evidence="7" id="KW-0378">Hydrolase</keyword>
<dbReference type="GO" id="GO:0008422">
    <property type="term" value="F:beta-glucosidase activity"/>
    <property type="evidence" value="ECO:0007669"/>
    <property type="project" value="UniProtKB-EC"/>
</dbReference>
<evidence type="ECO:0000256" key="6">
    <source>
        <dbReference type="ARBA" id="ARBA00022729"/>
    </source>
</evidence>
<dbReference type="Gene3D" id="3.20.20.300">
    <property type="entry name" value="Glycoside hydrolase, family 3, N-terminal domain"/>
    <property type="match status" value="1"/>
</dbReference>
<sequence>VAAGVGSVMCSYNQVNDTPACQNDKILNKLLKEELQFLGNVMSDWGATKTGVQSALAGLDVDMPGGDGLMGFNLVRAVKNRMITEERIDDMIIRLLTPYYLFGQDQEYPSLNLDRNVIEDHYKINQEIATAGIILL</sequence>
<comment type="catalytic activity">
    <reaction evidence="1">
        <text>Hydrolysis of terminal, non-reducing beta-D-glucosyl residues with release of beta-D-glucose.</text>
        <dbReference type="EC" id="3.2.1.21"/>
    </reaction>
</comment>
<keyword evidence="5" id="KW-0964">Secreted</keyword>
<comment type="similarity">
    <text evidence="3">Belongs to the glycosyl hydrolase 3 family.</text>
</comment>
<comment type="subcellular location">
    <subcellularLocation>
        <location evidence="2">Secreted</location>
    </subcellularLocation>
</comment>
<reference evidence="10" key="1">
    <citation type="submission" date="2021-02" db="EMBL/GenBank/DDBJ databases">
        <authorList>
            <person name="Nowell W R."/>
        </authorList>
    </citation>
    <scope>NUCLEOTIDE SEQUENCE</scope>
</reference>
<protein>
    <recommendedName>
        <fullName evidence="4">beta-glucosidase</fullName>
        <ecNumber evidence="4">3.2.1.21</ecNumber>
    </recommendedName>
</protein>
<proteinExistence type="inferred from homology"/>
<dbReference type="GO" id="GO:0009251">
    <property type="term" value="P:glucan catabolic process"/>
    <property type="evidence" value="ECO:0007669"/>
    <property type="project" value="TreeGrafter"/>
</dbReference>
<evidence type="ECO:0000313" key="11">
    <source>
        <dbReference type="Proteomes" id="UP000663823"/>
    </source>
</evidence>
<comment type="function">
    <text evidence="8">Beta-glucosidases are one of a number of cellulolytic enzymes involved in the degradation of cellulosic biomass. Catalyzes the last step releasing glucose from the inhibitory cellobiose.</text>
</comment>
<dbReference type="InterPro" id="IPR017853">
    <property type="entry name" value="GH"/>
</dbReference>
<dbReference type="SUPFAM" id="SSF51445">
    <property type="entry name" value="(Trans)glycosidases"/>
    <property type="match status" value="1"/>
</dbReference>
<evidence type="ECO:0000256" key="4">
    <source>
        <dbReference type="ARBA" id="ARBA00012744"/>
    </source>
</evidence>
<dbReference type="EC" id="3.2.1.21" evidence="4"/>
<dbReference type="AlphaFoldDB" id="A0A820LCX7"/>
<evidence type="ECO:0000259" key="9">
    <source>
        <dbReference type="Pfam" id="PF00933"/>
    </source>
</evidence>
<dbReference type="PANTHER" id="PTHR42715:SF12">
    <property type="entry name" value="BETA-GLUCOSIDASE G-RELATED"/>
    <property type="match status" value="1"/>
</dbReference>